<comment type="caution">
    <text evidence="1">The sequence shown here is derived from an EMBL/GenBank/DDBJ whole genome shotgun (WGS) entry which is preliminary data.</text>
</comment>
<proteinExistence type="predicted"/>
<sequence>MENTVIINSIGNATPGASKVLSDALKVPQDYILKLLYNAPSILFQKVDKATAEKAEDTLTKLGLDVSICSKDDEIDLTTELIDISVSLDNILMLPKIIEQLAFFLGCKQAEVLNLMLNEPSIVLGNVSVATAKALQKRTDANVHFSNPRKDLYTILISKQAENTQLKNIEKVLKTKATETDTAFVIEDVSYDHSQLLWRQYQANKTVKLLNQSHQLVTIILEDFDVTNEAHTTFLTEKVGMPAEILSDVYEALPISLFENVNNIQASAIMDDCASIGLTTTIEKDFNFKKKLHITEIEDAENVTKILAQFIPEKDLPKANATSWTSNEEVPPLIARYLLAQLEQIECNPEIIN</sequence>
<name>A0A2T6BUX0_9FLAO</name>
<protein>
    <submittedName>
        <fullName evidence="1">Uncharacterized protein</fullName>
    </submittedName>
</protein>
<reference evidence="1 2" key="1">
    <citation type="submission" date="2018-04" db="EMBL/GenBank/DDBJ databases">
        <title>Genomic Encyclopedia of Archaeal and Bacterial Type Strains, Phase II (KMG-II): from individual species to whole genera.</title>
        <authorList>
            <person name="Goeker M."/>
        </authorList>
    </citation>
    <scope>NUCLEOTIDE SEQUENCE [LARGE SCALE GENOMIC DNA]</scope>
    <source>
        <strain evidence="1 2">DSM 25731</strain>
    </source>
</reference>
<dbReference type="RefSeq" id="WP_108115931.1">
    <property type="nucleotide sequence ID" value="NZ_QBKT01000008.1"/>
</dbReference>
<dbReference type="EMBL" id="QBKT01000008">
    <property type="protein sequence ID" value="PTX59777.1"/>
    <property type="molecule type" value="Genomic_DNA"/>
</dbReference>
<gene>
    <name evidence="1" type="ORF">C8N46_10887</name>
</gene>
<evidence type="ECO:0000313" key="2">
    <source>
        <dbReference type="Proteomes" id="UP000244090"/>
    </source>
</evidence>
<dbReference type="Proteomes" id="UP000244090">
    <property type="component" value="Unassembled WGS sequence"/>
</dbReference>
<dbReference type="OrthoDB" id="1185450at2"/>
<accession>A0A2T6BUX0</accession>
<keyword evidence="2" id="KW-1185">Reference proteome</keyword>
<organism evidence="1 2">
    <name type="scientific">Kordia periserrulae</name>
    <dbReference type="NCBI Taxonomy" id="701523"/>
    <lineage>
        <taxon>Bacteria</taxon>
        <taxon>Pseudomonadati</taxon>
        <taxon>Bacteroidota</taxon>
        <taxon>Flavobacteriia</taxon>
        <taxon>Flavobacteriales</taxon>
        <taxon>Flavobacteriaceae</taxon>
        <taxon>Kordia</taxon>
    </lineage>
</organism>
<dbReference type="AlphaFoldDB" id="A0A2T6BUX0"/>
<evidence type="ECO:0000313" key="1">
    <source>
        <dbReference type="EMBL" id="PTX59777.1"/>
    </source>
</evidence>